<dbReference type="Proteomes" id="UP001596455">
    <property type="component" value="Unassembled WGS sequence"/>
</dbReference>
<proteinExistence type="inferred from homology"/>
<dbReference type="PROSITE" id="PS00670">
    <property type="entry name" value="D_2_HYDROXYACID_DH_2"/>
    <property type="match status" value="1"/>
</dbReference>
<dbReference type="PANTHER" id="PTHR42789">
    <property type="entry name" value="D-ISOMER SPECIFIC 2-HYDROXYACID DEHYDROGENASE FAMILY PROTEIN (AFU_ORTHOLOGUE AFUA_6G10090)"/>
    <property type="match status" value="1"/>
</dbReference>
<dbReference type="InterPro" id="IPR036291">
    <property type="entry name" value="NAD(P)-bd_dom_sf"/>
</dbReference>
<feature type="domain" description="D-isomer specific 2-hydroxyacid dehydrogenase NAD-binding" evidence="6">
    <location>
        <begin position="116"/>
        <end position="289"/>
    </location>
</feature>
<comment type="similarity">
    <text evidence="1 4">Belongs to the D-isomer specific 2-hydroxyacid dehydrogenase family.</text>
</comment>
<dbReference type="SUPFAM" id="SSF52283">
    <property type="entry name" value="Formate/glycerate dehydrogenase catalytic domain-like"/>
    <property type="match status" value="1"/>
</dbReference>
<dbReference type="EMBL" id="JBHTCQ010000003">
    <property type="protein sequence ID" value="MFC7406409.1"/>
    <property type="molecule type" value="Genomic_DNA"/>
</dbReference>
<dbReference type="InterPro" id="IPR006139">
    <property type="entry name" value="D-isomer_2_OHA_DH_cat_dom"/>
</dbReference>
<accession>A0ABW2QBH6</accession>
<reference evidence="8" key="1">
    <citation type="journal article" date="2019" name="Int. J. Syst. Evol. Microbiol.">
        <title>The Global Catalogue of Microorganisms (GCM) 10K type strain sequencing project: providing services to taxonomists for standard genome sequencing and annotation.</title>
        <authorList>
            <consortium name="The Broad Institute Genomics Platform"/>
            <consortium name="The Broad Institute Genome Sequencing Center for Infectious Disease"/>
            <person name="Wu L."/>
            <person name="Ma J."/>
        </authorList>
    </citation>
    <scope>NUCLEOTIDE SEQUENCE [LARGE SCALE GENOMIC DNA]</scope>
    <source>
        <strain evidence="8">JCM 1490</strain>
    </source>
</reference>
<dbReference type="Gene3D" id="3.40.50.720">
    <property type="entry name" value="NAD(P)-binding Rossmann-like Domain"/>
    <property type="match status" value="2"/>
</dbReference>
<name>A0ABW2QBH6_9MICO</name>
<feature type="domain" description="D-isomer specific 2-hydroxyacid dehydrogenase catalytic" evidence="5">
    <location>
        <begin position="40"/>
        <end position="318"/>
    </location>
</feature>
<evidence type="ECO:0000256" key="2">
    <source>
        <dbReference type="ARBA" id="ARBA00023002"/>
    </source>
</evidence>
<dbReference type="InterPro" id="IPR006140">
    <property type="entry name" value="D-isomer_DH_NAD-bd"/>
</dbReference>
<evidence type="ECO:0000256" key="3">
    <source>
        <dbReference type="ARBA" id="ARBA00023027"/>
    </source>
</evidence>
<dbReference type="PANTHER" id="PTHR42789:SF1">
    <property type="entry name" value="D-ISOMER SPECIFIC 2-HYDROXYACID DEHYDROGENASE FAMILY PROTEIN (AFU_ORTHOLOGUE AFUA_6G10090)"/>
    <property type="match status" value="1"/>
</dbReference>
<keyword evidence="8" id="KW-1185">Reference proteome</keyword>
<dbReference type="InterPro" id="IPR050857">
    <property type="entry name" value="D-2-hydroxyacid_DH"/>
</dbReference>
<gene>
    <name evidence="7" type="ORF">ACFQQL_14925</name>
</gene>
<evidence type="ECO:0000313" key="7">
    <source>
        <dbReference type="EMBL" id="MFC7406409.1"/>
    </source>
</evidence>
<dbReference type="InterPro" id="IPR029753">
    <property type="entry name" value="D-isomer_DH_CS"/>
</dbReference>
<organism evidence="7 8">
    <name type="scientific">Georgenia alba</name>
    <dbReference type="NCBI Taxonomy" id="2233858"/>
    <lineage>
        <taxon>Bacteria</taxon>
        <taxon>Bacillati</taxon>
        <taxon>Actinomycetota</taxon>
        <taxon>Actinomycetes</taxon>
        <taxon>Micrococcales</taxon>
        <taxon>Bogoriellaceae</taxon>
        <taxon>Georgenia</taxon>
    </lineage>
</organism>
<evidence type="ECO:0000313" key="8">
    <source>
        <dbReference type="Proteomes" id="UP001596455"/>
    </source>
</evidence>
<keyword evidence="2 4" id="KW-0560">Oxidoreductase</keyword>
<dbReference type="Pfam" id="PF00389">
    <property type="entry name" value="2-Hacid_dh"/>
    <property type="match status" value="1"/>
</dbReference>
<evidence type="ECO:0000259" key="5">
    <source>
        <dbReference type="Pfam" id="PF00389"/>
    </source>
</evidence>
<dbReference type="RefSeq" id="WP_382395781.1">
    <property type="nucleotide sequence ID" value="NZ_JBHTCQ010000003.1"/>
</dbReference>
<evidence type="ECO:0000256" key="1">
    <source>
        <dbReference type="ARBA" id="ARBA00005854"/>
    </source>
</evidence>
<protein>
    <submittedName>
        <fullName evidence="7">NAD(P)-dependent oxidoreductase</fullName>
    </submittedName>
</protein>
<keyword evidence="3" id="KW-0520">NAD</keyword>
<sequence>MAAGVSVRGDDIVISEDVWGEPLAALGREHTVLADADLWSDRTRLLRALRDARALVVRNRTTVDAELIAAAPQLQVVARAGVGLDNIDVAAADRRGVVVVSPRGANARSVAEYTVGAALALVRGLLEHDRAVRAGGWDRPAGRELAGRTWGVLGVGSTGLAVAELARAFGMPVLGHDPYVSADSPTVIASGVRLVDLETLCRDAHVISIHLPGGPQTAGLVDRRLMTLMGPDTYLINVGRGEVVDEEALAHMLGSGDLAGAALDVRRAEPPAPGELERLEGTLLTPHVAGITEESQHRIVLALAEDIRSVLAGRAAACAVGAADGAAGAAGALT</sequence>
<dbReference type="SUPFAM" id="SSF51735">
    <property type="entry name" value="NAD(P)-binding Rossmann-fold domains"/>
    <property type="match status" value="1"/>
</dbReference>
<evidence type="ECO:0000259" key="6">
    <source>
        <dbReference type="Pfam" id="PF02826"/>
    </source>
</evidence>
<dbReference type="Pfam" id="PF02826">
    <property type="entry name" value="2-Hacid_dh_C"/>
    <property type="match status" value="1"/>
</dbReference>
<evidence type="ECO:0000256" key="4">
    <source>
        <dbReference type="RuleBase" id="RU003719"/>
    </source>
</evidence>
<comment type="caution">
    <text evidence="7">The sequence shown here is derived from an EMBL/GenBank/DDBJ whole genome shotgun (WGS) entry which is preliminary data.</text>
</comment>